<reference evidence="2" key="1">
    <citation type="journal article" date="2015" name="Nature">
        <title>Complex archaea that bridge the gap between prokaryotes and eukaryotes.</title>
        <authorList>
            <person name="Spang A."/>
            <person name="Saw J.H."/>
            <person name="Jorgensen S.L."/>
            <person name="Zaremba-Niedzwiedzka K."/>
            <person name="Martijn J."/>
            <person name="Lind A.E."/>
            <person name="van Eijk R."/>
            <person name="Schleper C."/>
            <person name="Guy L."/>
            <person name="Ettema T.J."/>
        </authorList>
    </citation>
    <scope>NUCLEOTIDE SEQUENCE</scope>
</reference>
<evidence type="ECO:0000313" key="2">
    <source>
        <dbReference type="EMBL" id="KKK79160.1"/>
    </source>
</evidence>
<sequence length="163" mass="17091">MVAPSKSFTVIPDGDIDPDSPLTTGLMTNLRDNDVHNEEWIGDGFTAAKDHDHDGVNSKTVAGTLALVEEKTVSGASVSGLTFSGLDGDVDDMYMIVGRIEGDGATGGPASDRDIVLNPNGIITAQTTQNLSGAFPGLATRITIANWTGTAGRLAQFTMWFYA</sequence>
<proteinExistence type="predicted"/>
<feature type="non-terminal residue" evidence="2">
    <location>
        <position position="163"/>
    </location>
</feature>
<organism evidence="2">
    <name type="scientific">marine sediment metagenome</name>
    <dbReference type="NCBI Taxonomy" id="412755"/>
    <lineage>
        <taxon>unclassified sequences</taxon>
        <taxon>metagenomes</taxon>
        <taxon>ecological metagenomes</taxon>
    </lineage>
</organism>
<feature type="region of interest" description="Disordered" evidence="1">
    <location>
        <begin position="1"/>
        <end position="20"/>
    </location>
</feature>
<gene>
    <name evidence="2" type="ORF">LCGC14_2836310</name>
</gene>
<accession>A0A0F8YZ62</accession>
<evidence type="ECO:0000256" key="1">
    <source>
        <dbReference type="SAM" id="MobiDB-lite"/>
    </source>
</evidence>
<dbReference type="AlphaFoldDB" id="A0A0F8YZ62"/>
<comment type="caution">
    <text evidence="2">The sequence shown here is derived from an EMBL/GenBank/DDBJ whole genome shotgun (WGS) entry which is preliminary data.</text>
</comment>
<dbReference type="EMBL" id="LAZR01054156">
    <property type="protein sequence ID" value="KKK79160.1"/>
    <property type="molecule type" value="Genomic_DNA"/>
</dbReference>
<protein>
    <submittedName>
        <fullName evidence="2">Uncharacterized protein</fullName>
    </submittedName>
</protein>
<name>A0A0F8YZ62_9ZZZZ</name>